<evidence type="ECO:0000313" key="3">
    <source>
        <dbReference type="Proteomes" id="UP000825729"/>
    </source>
</evidence>
<sequence length="216" mass="24488">MTLPDAANPYWKQRFIEGLPSQFATKVKEGLRQNPNEEVNWNALHYGHLQAACTQQGLALCNDLRLKKQLKQDHISAKTMGEFCKQFAFDPVPGPTLAGHASLPKRPAKPFSRGESGAFPFPKAAGQKKAGETPRERAFTAKKPWLLARSPVATNRKDKQLSLETRLESPRRKAPSTVDNHYTMPAQINDYVSRRHPLLLLIYKRKSKSVNRRYRS</sequence>
<feature type="region of interest" description="Disordered" evidence="1">
    <location>
        <begin position="98"/>
        <end position="137"/>
    </location>
</feature>
<evidence type="ECO:0000256" key="1">
    <source>
        <dbReference type="SAM" id="MobiDB-lite"/>
    </source>
</evidence>
<dbReference type="PANTHER" id="PTHR33054:SF9">
    <property type="entry name" value="CCHC-TYPE DOMAIN-CONTAINING PROTEIN"/>
    <property type="match status" value="1"/>
</dbReference>
<feature type="region of interest" description="Disordered" evidence="1">
    <location>
        <begin position="156"/>
        <end position="179"/>
    </location>
</feature>
<reference evidence="2 3" key="1">
    <citation type="submission" date="2021-07" db="EMBL/GenBank/DDBJ databases">
        <title>The Aristolochia fimbriata genome: insights into angiosperm evolution, floral development and chemical biosynthesis.</title>
        <authorList>
            <person name="Jiao Y."/>
        </authorList>
    </citation>
    <scope>NUCLEOTIDE SEQUENCE [LARGE SCALE GENOMIC DNA]</scope>
    <source>
        <strain evidence="2">IBCAS-2021</strain>
        <tissue evidence="2">Leaf</tissue>
    </source>
</reference>
<feature type="compositionally biased region" description="Basic and acidic residues" evidence="1">
    <location>
        <begin position="156"/>
        <end position="171"/>
    </location>
</feature>
<dbReference type="Proteomes" id="UP000825729">
    <property type="component" value="Unassembled WGS sequence"/>
</dbReference>
<evidence type="ECO:0000313" key="2">
    <source>
        <dbReference type="EMBL" id="KAG9458589.1"/>
    </source>
</evidence>
<gene>
    <name evidence="2" type="ORF">H6P81_003097</name>
</gene>
<comment type="caution">
    <text evidence="2">The sequence shown here is derived from an EMBL/GenBank/DDBJ whole genome shotgun (WGS) entry which is preliminary data.</text>
</comment>
<organism evidence="2 3">
    <name type="scientific">Aristolochia fimbriata</name>
    <name type="common">White veined hardy Dutchman's pipe vine</name>
    <dbReference type="NCBI Taxonomy" id="158543"/>
    <lineage>
        <taxon>Eukaryota</taxon>
        <taxon>Viridiplantae</taxon>
        <taxon>Streptophyta</taxon>
        <taxon>Embryophyta</taxon>
        <taxon>Tracheophyta</taxon>
        <taxon>Spermatophyta</taxon>
        <taxon>Magnoliopsida</taxon>
        <taxon>Magnoliidae</taxon>
        <taxon>Piperales</taxon>
        <taxon>Aristolochiaceae</taxon>
        <taxon>Aristolochia</taxon>
    </lineage>
</organism>
<dbReference type="EMBL" id="JAINDJ010000002">
    <property type="protein sequence ID" value="KAG9458589.1"/>
    <property type="molecule type" value="Genomic_DNA"/>
</dbReference>
<dbReference type="AlphaFoldDB" id="A0AAV7FDF6"/>
<proteinExistence type="predicted"/>
<name>A0AAV7FDF6_ARIFI</name>
<accession>A0AAV7FDF6</accession>
<keyword evidence="3" id="KW-1185">Reference proteome</keyword>
<protein>
    <submittedName>
        <fullName evidence="2">Uncharacterized protein</fullName>
    </submittedName>
</protein>
<dbReference type="PANTHER" id="PTHR33054">
    <property type="entry name" value="CCHC-TYPE DOMAIN-CONTAINING PROTEIN"/>
    <property type="match status" value="1"/>
</dbReference>